<protein>
    <submittedName>
        <fullName evidence="3">Uncharacterized protein</fullName>
    </submittedName>
</protein>
<dbReference type="OrthoDB" id="2656987at2759"/>
<organism evidence="3 4">
    <name type="scientific">Psilocybe cyanescens</name>
    <dbReference type="NCBI Taxonomy" id="93625"/>
    <lineage>
        <taxon>Eukaryota</taxon>
        <taxon>Fungi</taxon>
        <taxon>Dikarya</taxon>
        <taxon>Basidiomycota</taxon>
        <taxon>Agaricomycotina</taxon>
        <taxon>Agaricomycetes</taxon>
        <taxon>Agaricomycetidae</taxon>
        <taxon>Agaricales</taxon>
        <taxon>Agaricineae</taxon>
        <taxon>Strophariaceae</taxon>
        <taxon>Psilocybe</taxon>
    </lineage>
</organism>
<keyword evidence="1" id="KW-0175">Coiled coil</keyword>
<name>A0A409XIE5_PSICY</name>
<dbReference type="AlphaFoldDB" id="A0A409XIE5"/>
<sequence>MSQADAPPSFFNSQDPVSSDNSDTDLDSHLGSDSDSTISCFQIDLLLGCNDDILGTLVSPPAQYTLDDAKNQFIRCVNEKYGIDHQTVKDALISIRMYPSIRRDNEDGEHTPHLDLATFQNHPTESLFPSETRRGLLLFEMDHLFSNTVKNLVNDKTTNEENTLEKLVWNLQKEMQEMRADMKQSQEKIKRLEAENAVHADGLDDTTAFISSGCREETLAYYRIKIRHLINLVQAQLAYYTGKSLTLDERNAARQWRQYCNSLEDMQQDGWVDTKVDQAKRLIRQRRDSNDKTAINALINSGALEILVNDWTLRAEGDAAAHPGLLKQDDVGGYRAAIHAIGNEEHEKYLTGCIAYLSDVGKSSESP</sequence>
<comment type="caution">
    <text evidence="3">The sequence shown here is derived from an EMBL/GenBank/DDBJ whole genome shotgun (WGS) entry which is preliminary data.</text>
</comment>
<evidence type="ECO:0000313" key="3">
    <source>
        <dbReference type="EMBL" id="PPQ90501.1"/>
    </source>
</evidence>
<evidence type="ECO:0000256" key="1">
    <source>
        <dbReference type="SAM" id="Coils"/>
    </source>
</evidence>
<feature type="compositionally biased region" description="Polar residues" evidence="2">
    <location>
        <begin position="10"/>
        <end position="21"/>
    </location>
</feature>
<evidence type="ECO:0000256" key="2">
    <source>
        <dbReference type="SAM" id="MobiDB-lite"/>
    </source>
</evidence>
<accession>A0A409XIE5</accession>
<dbReference type="EMBL" id="NHYD01001627">
    <property type="protein sequence ID" value="PPQ90501.1"/>
    <property type="molecule type" value="Genomic_DNA"/>
</dbReference>
<keyword evidence="4" id="KW-1185">Reference proteome</keyword>
<evidence type="ECO:0000313" key="4">
    <source>
        <dbReference type="Proteomes" id="UP000283269"/>
    </source>
</evidence>
<dbReference type="InParanoid" id="A0A409XIE5"/>
<gene>
    <name evidence="3" type="ORF">CVT25_014184</name>
</gene>
<feature type="coiled-coil region" evidence="1">
    <location>
        <begin position="161"/>
        <end position="195"/>
    </location>
</feature>
<dbReference type="Proteomes" id="UP000283269">
    <property type="component" value="Unassembled WGS sequence"/>
</dbReference>
<feature type="region of interest" description="Disordered" evidence="2">
    <location>
        <begin position="1"/>
        <end position="32"/>
    </location>
</feature>
<reference evidence="3 4" key="1">
    <citation type="journal article" date="2018" name="Evol. Lett.">
        <title>Horizontal gene cluster transfer increased hallucinogenic mushroom diversity.</title>
        <authorList>
            <person name="Reynolds H.T."/>
            <person name="Vijayakumar V."/>
            <person name="Gluck-Thaler E."/>
            <person name="Korotkin H.B."/>
            <person name="Matheny P.B."/>
            <person name="Slot J.C."/>
        </authorList>
    </citation>
    <scope>NUCLEOTIDE SEQUENCE [LARGE SCALE GENOMIC DNA]</scope>
    <source>
        <strain evidence="3 4">2631</strain>
    </source>
</reference>
<proteinExistence type="predicted"/>